<proteinExistence type="predicted"/>
<keyword evidence="7" id="KW-0902">Two-component regulatory system</keyword>
<dbReference type="PANTHER" id="PTHR44936">
    <property type="entry name" value="SENSOR PROTEIN CREC"/>
    <property type="match status" value="1"/>
</dbReference>
<dbReference type="GO" id="GO:0000160">
    <property type="term" value="P:phosphorelay signal transduction system"/>
    <property type="evidence" value="ECO:0007669"/>
    <property type="project" value="UniProtKB-KW"/>
</dbReference>
<evidence type="ECO:0000256" key="6">
    <source>
        <dbReference type="ARBA" id="ARBA00022840"/>
    </source>
</evidence>
<dbReference type="InterPro" id="IPR003594">
    <property type="entry name" value="HATPase_dom"/>
</dbReference>
<organism evidence="10 11">
    <name type="scientific">Gordonia mangrovi</name>
    <dbReference type="NCBI Taxonomy" id="2665643"/>
    <lineage>
        <taxon>Bacteria</taxon>
        <taxon>Bacillati</taxon>
        <taxon>Actinomycetota</taxon>
        <taxon>Actinomycetes</taxon>
        <taxon>Mycobacteriales</taxon>
        <taxon>Gordoniaceae</taxon>
        <taxon>Gordonia</taxon>
    </lineage>
</organism>
<dbReference type="PANTHER" id="PTHR44936:SF10">
    <property type="entry name" value="SENSOR PROTEIN RSTB"/>
    <property type="match status" value="1"/>
</dbReference>
<sequence>MRRGSRYVPSPRGSGATRPAVGRSWDWAARSRALPQRVFTDPSNAMAGNEEVTTDRGTLGESVRDQLTREVDSGTLRDPVVVTTVLGNLVDNAIDACALDDTKHGVVEVEVITDGNDLLISVADFGPGIPCDDPEEILIEGMTTKSAATVPGGRGMGLALSRQMARRGGGDIWVADPGDDGGGALPVARLREVFDAAEVTNDGSDAIR</sequence>
<dbReference type="PRINTS" id="PR00344">
    <property type="entry name" value="BCTRLSENSOR"/>
</dbReference>
<name>A0A6L7GWF8_9ACTN</name>
<evidence type="ECO:0000313" key="11">
    <source>
        <dbReference type="Proteomes" id="UP000475545"/>
    </source>
</evidence>
<evidence type="ECO:0000256" key="7">
    <source>
        <dbReference type="ARBA" id="ARBA00023012"/>
    </source>
</evidence>
<feature type="domain" description="Histidine kinase" evidence="9">
    <location>
        <begin position="78"/>
        <end position="181"/>
    </location>
</feature>
<evidence type="ECO:0000259" key="9">
    <source>
        <dbReference type="PROSITE" id="PS50109"/>
    </source>
</evidence>
<evidence type="ECO:0000256" key="8">
    <source>
        <dbReference type="SAM" id="MobiDB-lite"/>
    </source>
</evidence>
<keyword evidence="3" id="KW-0808">Transferase</keyword>
<evidence type="ECO:0000256" key="1">
    <source>
        <dbReference type="ARBA" id="ARBA00000085"/>
    </source>
</evidence>
<dbReference type="AlphaFoldDB" id="A0A6L7GWF8"/>
<comment type="caution">
    <text evidence="10">The sequence shown here is derived from an EMBL/GenBank/DDBJ whole genome shotgun (WGS) entry which is preliminary data.</text>
</comment>
<dbReference type="GO" id="GO:0004673">
    <property type="term" value="F:protein histidine kinase activity"/>
    <property type="evidence" value="ECO:0007669"/>
    <property type="project" value="UniProtKB-EC"/>
</dbReference>
<dbReference type="SUPFAM" id="SSF55874">
    <property type="entry name" value="ATPase domain of HSP90 chaperone/DNA topoisomerase II/histidine kinase"/>
    <property type="match status" value="1"/>
</dbReference>
<feature type="region of interest" description="Disordered" evidence="8">
    <location>
        <begin position="1"/>
        <end position="21"/>
    </location>
</feature>
<dbReference type="EMBL" id="WMBR01000010">
    <property type="protein sequence ID" value="MXP24306.1"/>
    <property type="molecule type" value="Genomic_DNA"/>
</dbReference>
<gene>
    <name evidence="10" type="ORF">GIY30_23565</name>
</gene>
<reference evidence="10 11" key="1">
    <citation type="submission" date="2019-11" db="EMBL/GenBank/DDBJ databases">
        <title>Gordonia sp. nov., a novel actinobacterium isolated from mangrove soil in Hainan.</title>
        <authorList>
            <person name="Huang X."/>
            <person name="Xie Y."/>
            <person name="Chu X."/>
            <person name="Xiao K."/>
        </authorList>
    </citation>
    <scope>NUCLEOTIDE SEQUENCE [LARGE SCALE GENOMIC DNA]</scope>
    <source>
        <strain evidence="10 11">HNM0687</strain>
    </source>
</reference>
<evidence type="ECO:0000256" key="5">
    <source>
        <dbReference type="ARBA" id="ARBA00022777"/>
    </source>
</evidence>
<protein>
    <recommendedName>
        <fullName evidence="2">histidine kinase</fullName>
        <ecNumber evidence="2">2.7.13.3</ecNumber>
    </recommendedName>
</protein>
<dbReference type="EC" id="2.7.13.3" evidence="2"/>
<dbReference type="InterPro" id="IPR005467">
    <property type="entry name" value="His_kinase_dom"/>
</dbReference>
<evidence type="ECO:0000256" key="3">
    <source>
        <dbReference type="ARBA" id="ARBA00022679"/>
    </source>
</evidence>
<dbReference type="Gene3D" id="3.30.565.10">
    <property type="entry name" value="Histidine kinase-like ATPase, C-terminal domain"/>
    <property type="match status" value="1"/>
</dbReference>
<dbReference type="SMART" id="SM00387">
    <property type="entry name" value="HATPase_c"/>
    <property type="match status" value="1"/>
</dbReference>
<dbReference type="InterPro" id="IPR004358">
    <property type="entry name" value="Sig_transdc_His_kin-like_C"/>
</dbReference>
<keyword evidence="5" id="KW-0418">Kinase</keyword>
<dbReference type="InterPro" id="IPR050980">
    <property type="entry name" value="2C_sensor_his_kinase"/>
</dbReference>
<dbReference type="PROSITE" id="PS50109">
    <property type="entry name" value="HIS_KIN"/>
    <property type="match status" value="1"/>
</dbReference>
<keyword evidence="4" id="KW-0547">Nucleotide-binding</keyword>
<accession>A0A6L7GWF8</accession>
<keyword evidence="11" id="KW-1185">Reference proteome</keyword>
<evidence type="ECO:0000256" key="4">
    <source>
        <dbReference type="ARBA" id="ARBA00022741"/>
    </source>
</evidence>
<keyword evidence="6" id="KW-0067">ATP-binding</keyword>
<dbReference type="InterPro" id="IPR036890">
    <property type="entry name" value="HATPase_C_sf"/>
</dbReference>
<comment type="catalytic activity">
    <reaction evidence="1">
        <text>ATP + protein L-histidine = ADP + protein N-phospho-L-histidine.</text>
        <dbReference type="EC" id="2.7.13.3"/>
    </reaction>
</comment>
<dbReference type="GO" id="GO:0005524">
    <property type="term" value="F:ATP binding"/>
    <property type="evidence" value="ECO:0007669"/>
    <property type="project" value="UniProtKB-KW"/>
</dbReference>
<dbReference type="Proteomes" id="UP000475545">
    <property type="component" value="Unassembled WGS sequence"/>
</dbReference>
<dbReference type="Pfam" id="PF02518">
    <property type="entry name" value="HATPase_c"/>
    <property type="match status" value="1"/>
</dbReference>
<evidence type="ECO:0000256" key="2">
    <source>
        <dbReference type="ARBA" id="ARBA00012438"/>
    </source>
</evidence>
<evidence type="ECO:0000313" key="10">
    <source>
        <dbReference type="EMBL" id="MXP24306.1"/>
    </source>
</evidence>